<sequence>MTGPEARDLLLKSVPKHLVHPSAANTLMAHDLVEELGCLPLAIAQAAANIVDQQMSFAENVGLFRREKRRRAELMASPAYDFANKDVRNGISSVTITWRISIDALKEQSPLSVTFLQYLACFHWRETPQMLLRRLPEFQNLDDASFLQLSKKPLALSLIDQTLDQSPQLSSYSVHPVLHEIMTAELSVEDKRHGMLVLESRAAITSIDTKVHNEEKVLLLSFLSVALRGKHDYGRLEEIHKEQLRCQEAEQWAAEDVLHRHNLAYGLLRNGKHAEAKELNDELLRYCETEDGIRVVGKKLHLIMLILKLLIMRMGKDVWQDLDEIVALYDRVFCENLSNFGIHDRETWIALNNRLGSLSQALRMDEVGDVLWSILPFAIAANVKADGRVAISMWEIHQIATNYSSYLSEGNVNGPAENPRARVAEFAQLLERWSYVSGIEEAIKTVCIGTPLSNLNALNTQGVHLQHQGRYGEAEAIHRRIISELNGAALDNGLSQLSHYNLMLAIARAGGRKDEAFTFRQEHQDLIRPMEATYGTLEQRQEEHEKGDEGLRRSERAHRGEGDPESERSVVAR</sequence>
<keyword evidence="3" id="KW-1185">Reference proteome</keyword>
<name>A0AAN6VDM9_9PEZI</name>
<feature type="compositionally biased region" description="Basic and acidic residues" evidence="1">
    <location>
        <begin position="539"/>
        <end position="573"/>
    </location>
</feature>
<accession>A0AAN6VDM9</accession>
<evidence type="ECO:0000256" key="1">
    <source>
        <dbReference type="SAM" id="MobiDB-lite"/>
    </source>
</evidence>
<dbReference type="AlphaFoldDB" id="A0AAN6VDM9"/>
<dbReference type="Proteomes" id="UP001302745">
    <property type="component" value="Unassembled WGS sequence"/>
</dbReference>
<protein>
    <submittedName>
        <fullName evidence="2">Uncharacterized protein</fullName>
    </submittedName>
</protein>
<evidence type="ECO:0000313" key="2">
    <source>
        <dbReference type="EMBL" id="KAK4149459.1"/>
    </source>
</evidence>
<evidence type="ECO:0000313" key="3">
    <source>
        <dbReference type="Proteomes" id="UP001302745"/>
    </source>
</evidence>
<proteinExistence type="predicted"/>
<dbReference type="EMBL" id="MU857157">
    <property type="protein sequence ID" value="KAK4149459.1"/>
    <property type="molecule type" value="Genomic_DNA"/>
</dbReference>
<organism evidence="2 3">
    <name type="scientific">Chaetomidium leptoderma</name>
    <dbReference type="NCBI Taxonomy" id="669021"/>
    <lineage>
        <taxon>Eukaryota</taxon>
        <taxon>Fungi</taxon>
        <taxon>Dikarya</taxon>
        <taxon>Ascomycota</taxon>
        <taxon>Pezizomycotina</taxon>
        <taxon>Sordariomycetes</taxon>
        <taxon>Sordariomycetidae</taxon>
        <taxon>Sordariales</taxon>
        <taxon>Chaetomiaceae</taxon>
        <taxon>Chaetomidium</taxon>
    </lineage>
</organism>
<comment type="caution">
    <text evidence="2">The sequence shown here is derived from an EMBL/GenBank/DDBJ whole genome shotgun (WGS) entry which is preliminary data.</text>
</comment>
<feature type="region of interest" description="Disordered" evidence="1">
    <location>
        <begin position="534"/>
        <end position="573"/>
    </location>
</feature>
<gene>
    <name evidence="2" type="ORF">C8A00DRAFT_37943</name>
</gene>
<reference evidence="2" key="1">
    <citation type="journal article" date="2023" name="Mol. Phylogenet. Evol.">
        <title>Genome-scale phylogeny and comparative genomics of the fungal order Sordariales.</title>
        <authorList>
            <person name="Hensen N."/>
            <person name="Bonometti L."/>
            <person name="Westerberg I."/>
            <person name="Brannstrom I.O."/>
            <person name="Guillou S."/>
            <person name="Cros-Aarteil S."/>
            <person name="Calhoun S."/>
            <person name="Haridas S."/>
            <person name="Kuo A."/>
            <person name="Mondo S."/>
            <person name="Pangilinan J."/>
            <person name="Riley R."/>
            <person name="LaButti K."/>
            <person name="Andreopoulos B."/>
            <person name="Lipzen A."/>
            <person name="Chen C."/>
            <person name="Yan M."/>
            <person name="Daum C."/>
            <person name="Ng V."/>
            <person name="Clum A."/>
            <person name="Steindorff A."/>
            <person name="Ohm R.A."/>
            <person name="Martin F."/>
            <person name="Silar P."/>
            <person name="Natvig D.O."/>
            <person name="Lalanne C."/>
            <person name="Gautier V."/>
            <person name="Ament-Velasquez S.L."/>
            <person name="Kruys A."/>
            <person name="Hutchinson M.I."/>
            <person name="Powell A.J."/>
            <person name="Barry K."/>
            <person name="Miller A.N."/>
            <person name="Grigoriev I.V."/>
            <person name="Debuchy R."/>
            <person name="Gladieux P."/>
            <person name="Hiltunen Thoren M."/>
            <person name="Johannesson H."/>
        </authorList>
    </citation>
    <scope>NUCLEOTIDE SEQUENCE</scope>
    <source>
        <strain evidence="2">CBS 538.74</strain>
    </source>
</reference>
<reference evidence="2" key="2">
    <citation type="submission" date="2023-05" db="EMBL/GenBank/DDBJ databases">
        <authorList>
            <consortium name="Lawrence Berkeley National Laboratory"/>
            <person name="Steindorff A."/>
            <person name="Hensen N."/>
            <person name="Bonometti L."/>
            <person name="Westerberg I."/>
            <person name="Brannstrom I.O."/>
            <person name="Guillou S."/>
            <person name="Cros-Aarteil S."/>
            <person name="Calhoun S."/>
            <person name="Haridas S."/>
            <person name="Kuo A."/>
            <person name="Mondo S."/>
            <person name="Pangilinan J."/>
            <person name="Riley R."/>
            <person name="Labutti K."/>
            <person name="Andreopoulos B."/>
            <person name="Lipzen A."/>
            <person name="Chen C."/>
            <person name="Yanf M."/>
            <person name="Daum C."/>
            <person name="Ng V."/>
            <person name="Clum A."/>
            <person name="Ohm R."/>
            <person name="Martin F."/>
            <person name="Silar P."/>
            <person name="Natvig D."/>
            <person name="Lalanne C."/>
            <person name="Gautier V."/>
            <person name="Ament-Velasquez S.L."/>
            <person name="Kruys A."/>
            <person name="Hutchinson M.I."/>
            <person name="Powell A.J."/>
            <person name="Barry K."/>
            <person name="Miller A.N."/>
            <person name="Grigoriev I.V."/>
            <person name="Debuchy R."/>
            <person name="Gladieux P."/>
            <person name="Thoren M.H."/>
            <person name="Johannesson H."/>
        </authorList>
    </citation>
    <scope>NUCLEOTIDE SEQUENCE</scope>
    <source>
        <strain evidence="2">CBS 538.74</strain>
    </source>
</reference>